<proteinExistence type="predicted"/>
<name>A0A835EVV8_9POAL</name>
<feature type="domain" description="LysM" evidence="2">
    <location>
        <begin position="54"/>
        <end position="98"/>
    </location>
</feature>
<dbReference type="Gene3D" id="3.10.350.10">
    <property type="entry name" value="LysM domain"/>
    <property type="match status" value="1"/>
</dbReference>
<dbReference type="InterPro" id="IPR036779">
    <property type="entry name" value="LysM_dom_sf"/>
</dbReference>
<protein>
    <recommendedName>
        <fullName evidence="2">LysM domain-containing protein</fullName>
    </recommendedName>
</protein>
<feature type="chain" id="PRO_5032991064" description="LysM domain-containing protein" evidence="1">
    <location>
        <begin position="29"/>
        <end position="105"/>
    </location>
</feature>
<evidence type="ECO:0000256" key="1">
    <source>
        <dbReference type="SAM" id="SignalP"/>
    </source>
</evidence>
<evidence type="ECO:0000259" key="2">
    <source>
        <dbReference type="PROSITE" id="PS51782"/>
    </source>
</evidence>
<keyword evidence="4" id="KW-1185">Reference proteome</keyword>
<reference evidence="3" key="1">
    <citation type="submission" date="2020-07" db="EMBL/GenBank/DDBJ databases">
        <title>Genome sequence and genetic diversity analysis of an under-domesticated orphan crop, white fonio (Digitaria exilis).</title>
        <authorList>
            <person name="Bennetzen J.L."/>
            <person name="Chen S."/>
            <person name="Ma X."/>
            <person name="Wang X."/>
            <person name="Yssel A.E.J."/>
            <person name="Chaluvadi S.R."/>
            <person name="Johnson M."/>
            <person name="Gangashetty P."/>
            <person name="Hamidou F."/>
            <person name="Sanogo M.D."/>
            <person name="Zwaenepoel A."/>
            <person name="Wallace J."/>
            <person name="Van De Peer Y."/>
            <person name="Van Deynze A."/>
        </authorList>
    </citation>
    <scope>NUCLEOTIDE SEQUENCE</scope>
    <source>
        <tissue evidence="3">Leaves</tissue>
    </source>
</reference>
<dbReference type="EMBL" id="JACEFO010001700">
    <property type="protein sequence ID" value="KAF8719343.1"/>
    <property type="molecule type" value="Genomic_DNA"/>
</dbReference>
<dbReference type="Pfam" id="PF01476">
    <property type="entry name" value="LysM"/>
    <property type="match status" value="1"/>
</dbReference>
<gene>
    <name evidence="3" type="ORF">HU200_024046</name>
</gene>
<accession>A0A835EVV8</accession>
<dbReference type="OrthoDB" id="5985073at2759"/>
<dbReference type="SUPFAM" id="SSF54106">
    <property type="entry name" value="LysM domain"/>
    <property type="match status" value="1"/>
</dbReference>
<keyword evidence="1" id="KW-0732">Signal</keyword>
<dbReference type="Proteomes" id="UP000636709">
    <property type="component" value="Unassembled WGS sequence"/>
</dbReference>
<comment type="caution">
    <text evidence="3">The sequence shown here is derived from an EMBL/GenBank/DDBJ whole genome shotgun (WGS) entry which is preliminary data.</text>
</comment>
<feature type="signal peptide" evidence="1">
    <location>
        <begin position="1"/>
        <end position="28"/>
    </location>
</feature>
<evidence type="ECO:0000313" key="3">
    <source>
        <dbReference type="EMBL" id="KAF8719343.1"/>
    </source>
</evidence>
<sequence>MMARVDHRAVAGGLAAILLIMTAGAAQAAAAAGASAGGGRVREPPGPAQWRCTGYHAVVRGETCESVARDARITVDQLRELNKGVVCAALMNWGHVCVRGYVIGG</sequence>
<organism evidence="3 4">
    <name type="scientific">Digitaria exilis</name>
    <dbReference type="NCBI Taxonomy" id="1010633"/>
    <lineage>
        <taxon>Eukaryota</taxon>
        <taxon>Viridiplantae</taxon>
        <taxon>Streptophyta</taxon>
        <taxon>Embryophyta</taxon>
        <taxon>Tracheophyta</taxon>
        <taxon>Spermatophyta</taxon>
        <taxon>Magnoliopsida</taxon>
        <taxon>Liliopsida</taxon>
        <taxon>Poales</taxon>
        <taxon>Poaceae</taxon>
        <taxon>PACMAD clade</taxon>
        <taxon>Panicoideae</taxon>
        <taxon>Panicodae</taxon>
        <taxon>Paniceae</taxon>
        <taxon>Anthephorinae</taxon>
        <taxon>Digitaria</taxon>
    </lineage>
</organism>
<dbReference type="PROSITE" id="PS51782">
    <property type="entry name" value="LYSM"/>
    <property type="match status" value="1"/>
</dbReference>
<dbReference type="InterPro" id="IPR018392">
    <property type="entry name" value="LysM"/>
</dbReference>
<dbReference type="AlphaFoldDB" id="A0A835EVV8"/>
<evidence type="ECO:0000313" key="4">
    <source>
        <dbReference type="Proteomes" id="UP000636709"/>
    </source>
</evidence>